<evidence type="ECO:0000313" key="1">
    <source>
        <dbReference type="EMBL" id="MFD2097673.1"/>
    </source>
</evidence>
<proteinExistence type="predicted"/>
<comment type="caution">
    <text evidence="1">The sequence shown here is derived from an EMBL/GenBank/DDBJ whole genome shotgun (WGS) entry which is preliminary data.</text>
</comment>
<organism evidence="1 2">
    <name type="scientific">Corallincola platygyrae</name>
    <dbReference type="NCBI Taxonomy" id="1193278"/>
    <lineage>
        <taxon>Bacteria</taxon>
        <taxon>Pseudomonadati</taxon>
        <taxon>Pseudomonadota</taxon>
        <taxon>Gammaproteobacteria</taxon>
        <taxon>Alteromonadales</taxon>
        <taxon>Psychromonadaceae</taxon>
        <taxon>Corallincola</taxon>
    </lineage>
</organism>
<dbReference type="RefSeq" id="WP_345341840.1">
    <property type="nucleotide sequence ID" value="NZ_BAABLI010000032.1"/>
</dbReference>
<name>A0ABW4XT72_9GAMM</name>
<sequence>MTDIVKIVFFCQEQDIATWQKISELLSQGKSGMMLQDFLDKLAPDAGDLLDDLFEEVDPSELYAEYTEQNENQFMFVLMAGSDGDFVASEFRKLFKALPVTNTRVAVGCDDAM</sequence>
<accession>A0ABW4XT72</accession>
<gene>
    <name evidence="1" type="ORF">ACFSJ3_16915</name>
</gene>
<dbReference type="Proteomes" id="UP001597380">
    <property type="component" value="Unassembled WGS sequence"/>
</dbReference>
<keyword evidence="2" id="KW-1185">Reference proteome</keyword>
<protein>
    <submittedName>
        <fullName evidence="1">Uncharacterized protein</fullName>
    </submittedName>
</protein>
<dbReference type="EMBL" id="JBHUHT010000028">
    <property type="protein sequence ID" value="MFD2097673.1"/>
    <property type="molecule type" value="Genomic_DNA"/>
</dbReference>
<evidence type="ECO:0000313" key="2">
    <source>
        <dbReference type="Proteomes" id="UP001597380"/>
    </source>
</evidence>
<reference evidence="2" key="1">
    <citation type="journal article" date="2019" name="Int. J. Syst. Evol. Microbiol.">
        <title>The Global Catalogue of Microorganisms (GCM) 10K type strain sequencing project: providing services to taxonomists for standard genome sequencing and annotation.</title>
        <authorList>
            <consortium name="The Broad Institute Genomics Platform"/>
            <consortium name="The Broad Institute Genome Sequencing Center for Infectious Disease"/>
            <person name="Wu L."/>
            <person name="Ma J."/>
        </authorList>
    </citation>
    <scope>NUCLEOTIDE SEQUENCE [LARGE SCALE GENOMIC DNA]</scope>
    <source>
        <strain evidence="2">CGMCC 1.10992</strain>
    </source>
</reference>